<dbReference type="Proteomes" id="UP001154282">
    <property type="component" value="Unassembled WGS sequence"/>
</dbReference>
<dbReference type="EMBL" id="CAMGYJ010000008">
    <property type="protein sequence ID" value="CAI0457997.1"/>
    <property type="molecule type" value="Genomic_DNA"/>
</dbReference>
<dbReference type="AlphaFoldDB" id="A0AAV0NI00"/>
<feature type="region of interest" description="Disordered" evidence="1">
    <location>
        <begin position="1"/>
        <end position="33"/>
    </location>
</feature>
<comment type="caution">
    <text evidence="2">The sequence shown here is derived from an EMBL/GenBank/DDBJ whole genome shotgun (WGS) entry which is preliminary data.</text>
</comment>
<name>A0AAV0NI00_9ROSI</name>
<evidence type="ECO:0000313" key="3">
    <source>
        <dbReference type="Proteomes" id="UP001154282"/>
    </source>
</evidence>
<organism evidence="2 3">
    <name type="scientific">Linum tenue</name>
    <dbReference type="NCBI Taxonomy" id="586396"/>
    <lineage>
        <taxon>Eukaryota</taxon>
        <taxon>Viridiplantae</taxon>
        <taxon>Streptophyta</taxon>
        <taxon>Embryophyta</taxon>
        <taxon>Tracheophyta</taxon>
        <taxon>Spermatophyta</taxon>
        <taxon>Magnoliopsida</taxon>
        <taxon>eudicotyledons</taxon>
        <taxon>Gunneridae</taxon>
        <taxon>Pentapetalae</taxon>
        <taxon>rosids</taxon>
        <taxon>fabids</taxon>
        <taxon>Malpighiales</taxon>
        <taxon>Linaceae</taxon>
        <taxon>Linum</taxon>
    </lineage>
</organism>
<reference evidence="2" key="1">
    <citation type="submission" date="2022-08" db="EMBL/GenBank/DDBJ databases">
        <authorList>
            <person name="Gutierrez-Valencia J."/>
        </authorList>
    </citation>
    <scope>NUCLEOTIDE SEQUENCE</scope>
</reference>
<sequence length="33" mass="3637">MAGDVRHRGGGGQGLRPSCLRHERTHRCPQLPT</sequence>
<evidence type="ECO:0000256" key="1">
    <source>
        <dbReference type="SAM" id="MobiDB-lite"/>
    </source>
</evidence>
<accession>A0AAV0NI00</accession>
<evidence type="ECO:0000313" key="2">
    <source>
        <dbReference type="EMBL" id="CAI0457997.1"/>
    </source>
</evidence>
<protein>
    <submittedName>
        <fullName evidence="2">Uncharacterized protein</fullName>
    </submittedName>
</protein>
<keyword evidence="3" id="KW-1185">Reference proteome</keyword>
<proteinExistence type="predicted"/>
<gene>
    <name evidence="2" type="ORF">LITE_LOCUS33340</name>
</gene>